<feature type="domain" description="HTH gntR-type" evidence="4">
    <location>
        <begin position="16"/>
        <end position="84"/>
    </location>
</feature>
<dbReference type="CDD" id="cd07377">
    <property type="entry name" value="WHTH_GntR"/>
    <property type="match status" value="1"/>
</dbReference>
<evidence type="ECO:0000313" key="6">
    <source>
        <dbReference type="Proteomes" id="UP000800303"/>
    </source>
</evidence>
<name>A0ABX0F1G4_9BACL</name>
<protein>
    <submittedName>
        <fullName evidence="5">GntR family transcriptional regulator</fullName>
    </submittedName>
</protein>
<evidence type="ECO:0000313" key="5">
    <source>
        <dbReference type="EMBL" id="NGZ74811.1"/>
    </source>
</evidence>
<keyword evidence="1" id="KW-0805">Transcription regulation</keyword>
<dbReference type="SUPFAM" id="SSF46785">
    <property type="entry name" value="Winged helix' DNA-binding domain"/>
    <property type="match status" value="1"/>
</dbReference>
<dbReference type="Proteomes" id="UP000800303">
    <property type="component" value="Unassembled WGS sequence"/>
</dbReference>
<evidence type="ECO:0000256" key="1">
    <source>
        <dbReference type="ARBA" id="ARBA00023015"/>
    </source>
</evidence>
<gene>
    <name evidence="5" type="ORF">GYN08_05720</name>
</gene>
<reference evidence="5 6" key="1">
    <citation type="submission" date="2020-01" db="EMBL/GenBank/DDBJ databases">
        <title>Polyphasic characterisation and genomic insights into a novel alkali tolerant bacterium VR-M41.</title>
        <authorList>
            <person name="Vemuluri V.R."/>
        </authorList>
    </citation>
    <scope>NUCLEOTIDE SEQUENCE [LARGE SCALE GENOMIC DNA]</scope>
    <source>
        <strain evidence="5 6">VR-M41</strain>
    </source>
</reference>
<dbReference type="PANTHER" id="PTHR38445:SF7">
    <property type="entry name" value="GNTR-FAMILY TRANSCRIPTIONAL REGULATOR"/>
    <property type="match status" value="1"/>
</dbReference>
<dbReference type="Pfam" id="PF00392">
    <property type="entry name" value="GntR"/>
    <property type="match status" value="1"/>
</dbReference>
<dbReference type="Gene3D" id="1.10.10.10">
    <property type="entry name" value="Winged helix-like DNA-binding domain superfamily/Winged helix DNA-binding domain"/>
    <property type="match status" value="1"/>
</dbReference>
<dbReference type="PRINTS" id="PR00035">
    <property type="entry name" value="HTHGNTR"/>
</dbReference>
<dbReference type="InterPro" id="IPR036390">
    <property type="entry name" value="WH_DNA-bd_sf"/>
</dbReference>
<dbReference type="PROSITE" id="PS50949">
    <property type="entry name" value="HTH_GNTR"/>
    <property type="match status" value="1"/>
</dbReference>
<evidence type="ECO:0000256" key="3">
    <source>
        <dbReference type="ARBA" id="ARBA00023163"/>
    </source>
</evidence>
<dbReference type="SMART" id="SM00345">
    <property type="entry name" value="HTH_GNTR"/>
    <property type="match status" value="1"/>
</dbReference>
<dbReference type="RefSeq" id="WP_166273150.1">
    <property type="nucleotide sequence ID" value="NZ_JAAFGS010000002.1"/>
</dbReference>
<dbReference type="PANTHER" id="PTHR38445">
    <property type="entry name" value="HTH-TYPE TRANSCRIPTIONAL REPRESSOR YTRA"/>
    <property type="match status" value="1"/>
</dbReference>
<keyword evidence="3" id="KW-0804">Transcription</keyword>
<dbReference type="InterPro" id="IPR000524">
    <property type="entry name" value="Tscrpt_reg_HTH_GntR"/>
</dbReference>
<evidence type="ECO:0000259" key="4">
    <source>
        <dbReference type="PROSITE" id="PS50949"/>
    </source>
</evidence>
<evidence type="ECO:0000256" key="2">
    <source>
        <dbReference type="ARBA" id="ARBA00023125"/>
    </source>
</evidence>
<sequence>MEMPDLLFRVDSQSPLPLHVQIKEQIKWLIGKDLLKPGDSLPSTNQLAEQLSINRNTIQSVYTQLKDDGLLLMQKGRGTRVAGEDEIARFKASNSHFAFAEKMIEEAREANLSAEDVLLSGFAYMQLFGQRRNRQPRYLFVECKDSSCVFYLDEIKRLTSAEIRSMDLSSLTEEEAIAAIRGADVIVTRSDLAERLKKFADDAGKTVITVGSTRDVPLLLNLVRQP</sequence>
<keyword evidence="2" id="KW-0238">DNA-binding</keyword>
<keyword evidence="6" id="KW-1185">Reference proteome</keyword>
<proteinExistence type="predicted"/>
<dbReference type="EMBL" id="JAAFGS010000002">
    <property type="protein sequence ID" value="NGZ74811.1"/>
    <property type="molecule type" value="Genomic_DNA"/>
</dbReference>
<organism evidence="5 6">
    <name type="scientific">Saccharibacillus alkalitolerans</name>
    <dbReference type="NCBI Taxonomy" id="2705290"/>
    <lineage>
        <taxon>Bacteria</taxon>
        <taxon>Bacillati</taxon>
        <taxon>Bacillota</taxon>
        <taxon>Bacilli</taxon>
        <taxon>Bacillales</taxon>
        <taxon>Paenibacillaceae</taxon>
        <taxon>Saccharibacillus</taxon>
    </lineage>
</organism>
<comment type="caution">
    <text evidence="5">The sequence shown here is derived from an EMBL/GenBank/DDBJ whole genome shotgun (WGS) entry which is preliminary data.</text>
</comment>
<dbReference type="InterPro" id="IPR036388">
    <property type="entry name" value="WH-like_DNA-bd_sf"/>
</dbReference>
<accession>A0ABX0F1G4</accession>